<evidence type="ECO:0000256" key="1">
    <source>
        <dbReference type="SAM" id="MobiDB-lite"/>
    </source>
</evidence>
<keyword evidence="3" id="KW-1185">Reference proteome</keyword>
<dbReference type="OrthoDB" id="236214at2759"/>
<comment type="caution">
    <text evidence="2">The sequence shown here is derived from an EMBL/GenBank/DDBJ whole genome shotgun (WGS) entry which is preliminary data.</text>
</comment>
<dbReference type="Gene3D" id="2.60.120.920">
    <property type="match status" value="1"/>
</dbReference>
<accession>K0TCP8</accession>
<dbReference type="InterPro" id="IPR043136">
    <property type="entry name" value="B30.2/SPRY_sf"/>
</dbReference>
<feature type="non-terminal residue" evidence="2">
    <location>
        <position position="1"/>
    </location>
</feature>
<dbReference type="AlphaFoldDB" id="K0TCP8"/>
<name>K0TCP8_THAOC</name>
<organism evidence="2 3">
    <name type="scientific">Thalassiosira oceanica</name>
    <name type="common">Marine diatom</name>
    <dbReference type="NCBI Taxonomy" id="159749"/>
    <lineage>
        <taxon>Eukaryota</taxon>
        <taxon>Sar</taxon>
        <taxon>Stramenopiles</taxon>
        <taxon>Ochrophyta</taxon>
        <taxon>Bacillariophyta</taxon>
        <taxon>Coscinodiscophyceae</taxon>
        <taxon>Thalassiosirophycidae</taxon>
        <taxon>Thalassiosirales</taxon>
        <taxon>Thalassiosiraceae</taxon>
        <taxon>Thalassiosira</taxon>
    </lineage>
</organism>
<sequence length="506" mass="54435">GAVGVAGLPAAEVREAGQVRGALLDPRGVAVRLAVAEDVGREGGGGRERRCRRGREGEAPAHDRDAREAGRRSPTTIPVSKTSLLAWPPSLARSKSFALLLHLSGRGVGRAKGGGGVYHRTGLGWTAIPNPFVNLSALCVAVANWNAGSVGSARRRRGFTAAEHRSIVQQYKTAANHYNMDGPTEPGDRGDSSVVDRLNPLSPRAEAQHGGPPLPTITRATRTVDISRTDQDLVAGIASFLGSGDLVNVGLTCRRLGTRSEGQQLSLVDRAAKVAFETSATDEERTRLPKYDDESHLSLLSRLEQARRPLEFDRFVSVGWRHSPGGRSGILCRSKGKYETAASTCIMRAGRHYAAFTLVSAAVPTARVGVMRPIRARHLESFDPVGPEACDLIRSERSSRWSGNVHACQHECFTGTCVWNDGERKRSDDGWVGIVGTGVDRACEVGLLLDLDKGTITVYNDNRRCGIMKSGLAGEYCFCVTQCSRLGLKGDMVIIRRGNPNTKKGN</sequence>
<feature type="region of interest" description="Disordered" evidence="1">
    <location>
        <begin position="41"/>
        <end position="77"/>
    </location>
</feature>
<dbReference type="Proteomes" id="UP000266841">
    <property type="component" value="Unassembled WGS sequence"/>
</dbReference>
<reference evidence="2 3" key="1">
    <citation type="journal article" date="2012" name="Genome Biol.">
        <title>Genome and low-iron response of an oceanic diatom adapted to chronic iron limitation.</title>
        <authorList>
            <person name="Lommer M."/>
            <person name="Specht M."/>
            <person name="Roy A.S."/>
            <person name="Kraemer L."/>
            <person name="Andreson R."/>
            <person name="Gutowska M.A."/>
            <person name="Wolf J."/>
            <person name="Bergner S.V."/>
            <person name="Schilhabel M.B."/>
            <person name="Klostermeier U.C."/>
            <person name="Beiko R.G."/>
            <person name="Rosenstiel P."/>
            <person name="Hippler M."/>
            <person name="Laroche J."/>
        </authorList>
    </citation>
    <scope>NUCLEOTIDE SEQUENCE [LARGE SCALE GENOMIC DNA]</scope>
    <source>
        <strain evidence="2 3">CCMP1005</strain>
    </source>
</reference>
<protein>
    <submittedName>
        <fullName evidence="2">Uncharacterized protein</fullName>
    </submittedName>
</protein>
<gene>
    <name evidence="2" type="ORF">THAOC_01721</name>
</gene>
<feature type="compositionally biased region" description="Basic and acidic residues" evidence="1">
    <location>
        <begin position="41"/>
        <end position="71"/>
    </location>
</feature>
<evidence type="ECO:0000313" key="2">
    <source>
        <dbReference type="EMBL" id="EJK76513.1"/>
    </source>
</evidence>
<evidence type="ECO:0000313" key="3">
    <source>
        <dbReference type="Proteomes" id="UP000266841"/>
    </source>
</evidence>
<proteinExistence type="predicted"/>
<dbReference type="EMBL" id="AGNL01002067">
    <property type="protein sequence ID" value="EJK76513.1"/>
    <property type="molecule type" value="Genomic_DNA"/>
</dbReference>